<evidence type="ECO:0000313" key="2">
    <source>
        <dbReference type="EMBL" id="RST57361.1"/>
    </source>
</evidence>
<dbReference type="InterPro" id="IPR012318">
    <property type="entry name" value="HTH_CRP"/>
</dbReference>
<dbReference type="RefSeq" id="WP_120118582.1">
    <property type="nucleotide sequence ID" value="NZ_QYTW02000035.1"/>
</dbReference>
<dbReference type="AlphaFoldDB" id="A0A429X1L2"/>
<dbReference type="InterPro" id="IPR036388">
    <property type="entry name" value="WH-like_DNA-bd_sf"/>
</dbReference>
<dbReference type="GO" id="GO:0006355">
    <property type="term" value="P:regulation of DNA-templated transcription"/>
    <property type="evidence" value="ECO:0007669"/>
    <property type="project" value="InterPro"/>
</dbReference>
<evidence type="ECO:0000313" key="3">
    <source>
        <dbReference type="Proteomes" id="UP000287296"/>
    </source>
</evidence>
<gene>
    <name evidence="2" type="ORF">D5F11_022905</name>
</gene>
<accession>A0A429X1L2</accession>
<sequence length="218" mass="25865">MKLQRQFEIAEQRARQRESERRVDLSEVAKQEQKANQMGYGLYKIKKKNKTPFVQMFHENIDILIKEKYMTMNELGFLSALSPFIAMGSNAVKHPETDHFMTITEIANVLGFQRETLSRTIKKMLDKGLMYEIVSAREIKLYKRNVNARPLFVNPEIMYKGNKDEIDPMLCDMVMEYDYIEKNKVLLEWKVWHTHDQKAGKILSRSTYLKYKKQSKKK</sequence>
<feature type="domain" description="HTH crp-type" evidence="1">
    <location>
        <begin position="88"/>
        <end position="143"/>
    </location>
</feature>
<dbReference type="InterPro" id="IPR036390">
    <property type="entry name" value="WH_DNA-bd_sf"/>
</dbReference>
<dbReference type="GO" id="GO:0003677">
    <property type="term" value="F:DNA binding"/>
    <property type="evidence" value="ECO:0007669"/>
    <property type="project" value="InterPro"/>
</dbReference>
<dbReference type="SUPFAM" id="SSF46785">
    <property type="entry name" value="Winged helix' DNA-binding domain"/>
    <property type="match status" value="1"/>
</dbReference>
<comment type="caution">
    <text evidence="2">The sequence shown here is derived from an EMBL/GenBank/DDBJ whole genome shotgun (WGS) entry which is preliminary data.</text>
</comment>
<name>A0A429X1L2_SIMTE</name>
<dbReference type="OrthoDB" id="2079901at2"/>
<evidence type="ECO:0000259" key="1">
    <source>
        <dbReference type="SMART" id="SM00419"/>
    </source>
</evidence>
<proteinExistence type="predicted"/>
<dbReference type="Proteomes" id="UP000287296">
    <property type="component" value="Unassembled WGS sequence"/>
</dbReference>
<dbReference type="Gene3D" id="1.10.10.10">
    <property type="entry name" value="Winged helix-like DNA-binding domain superfamily/Winged helix DNA-binding domain"/>
    <property type="match status" value="1"/>
</dbReference>
<organism evidence="2 3">
    <name type="scientific">Siminovitchia terrae</name>
    <name type="common">Bacillus terrae</name>
    <dbReference type="NCBI Taxonomy" id="1914933"/>
    <lineage>
        <taxon>Bacteria</taxon>
        <taxon>Bacillati</taxon>
        <taxon>Bacillota</taxon>
        <taxon>Bacilli</taxon>
        <taxon>Bacillales</taxon>
        <taxon>Bacillaceae</taxon>
        <taxon>Siminovitchia</taxon>
    </lineage>
</organism>
<dbReference type="EMBL" id="QYTW02000035">
    <property type="protein sequence ID" value="RST57361.1"/>
    <property type="molecule type" value="Genomic_DNA"/>
</dbReference>
<dbReference type="SMART" id="SM00419">
    <property type="entry name" value="HTH_CRP"/>
    <property type="match status" value="1"/>
</dbReference>
<reference evidence="2 3" key="1">
    <citation type="submission" date="2018-12" db="EMBL/GenBank/DDBJ databases">
        <authorList>
            <person name="Sun L."/>
            <person name="Chen Z."/>
        </authorList>
    </citation>
    <scope>NUCLEOTIDE SEQUENCE [LARGE SCALE GENOMIC DNA]</scope>
    <source>
        <strain evidence="2 3">LMG 29736</strain>
    </source>
</reference>
<protein>
    <recommendedName>
        <fullName evidence="1">HTH crp-type domain-containing protein</fullName>
    </recommendedName>
</protein>